<dbReference type="GO" id="GO:0016887">
    <property type="term" value="F:ATP hydrolysis activity"/>
    <property type="evidence" value="ECO:0007669"/>
    <property type="project" value="RHEA"/>
</dbReference>
<dbReference type="PANTHER" id="PTHR47959">
    <property type="entry name" value="ATP-DEPENDENT RNA HELICASE RHLE-RELATED"/>
    <property type="match status" value="1"/>
</dbReference>
<dbReference type="AlphaFoldDB" id="A0A5C4RP74"/>
<dbReference type="InterPro" id="IPR044742">
    <property type="entry name" value="DEAD/DEAH_RhlB"/>
</dbReference>
<feature type="compositionally biased region" description="Basic and acidic residues" evidence="9">
    <location>
        <begin position="522"/>
        <end position="531"/>
    </location>
</feature>
<evidence type="ECO:0000259" key="11">
    <source>
        <dbReference type="PROSITE" id="PS51194"/>
    </source>
</evidence>
<name>A0A5C4RP74_9GAMM</name>
<dbReference type="PROSITE" id="PS51192">
    <property type="entry name" value="HELICASE_ATP_BIND_1"/>
    <property type="match status" value="1"/>
</dbReference>
<feature type="domain" description="DEAD-box RNA helicase Q" evidence="12">
    <location>
        <begin position="9"/>
        <end position="37"/>
    </location>
</feature>
<evidence type="ECO:0000259" key="12">
    <source>
        <dbReference type="PROSITE" id="PS51195"/>
    </source>
</evidence>
<comment type="subcellular location">
    <subcellularLocation>
        <location evidence="7">Cytoplasm</location>
    </subcellularLocation>
</comment>
<sequence>MSDKPLTDIAFSNFELHPALQAGLESAGFTRCTPIQALTLPIALAGRDVAGQAQTGTGKTLAFLVALINRLLTRPALADRKPEDPRALILAPTRELAIQIHKDAVKFGSDLGLRFALVYGGVDYDKQRELLQQGVDVIIATPGRLIDYVKQHKVVSLHACEVCVLDEADRMFDLGFIKDIRFLLRRMPIRTERQTLLFSATLSHRVLELAYEHMNEPEKLVVETEFITAAKVRQVVYFPSDEEKIPLLIGLLTRSEGHRTMVFVNTKVWVERVARGLERAGFRVGVLSGDVPQKKRETLLARFQKGQLDILVATDVAARGLHIDGVSHVYNYDLPFDAEDYVHRIGRTARLGAEGDAISFACERYAMSLPDIEAYIEQKLPVAQVEKELLIPVPRAPRAPVEGDDGEGESVSAIFREVREAKAAEDERRGGRGGRSGSGGGGRGGPGVGSRERSGPRPGAHRERKPPVVAEAAADAAPERPAQRPAPSSPMQVDPNAPARKRRRRRGGRPVGDAAAGAEAAGKPRAERKPEGSAAPAAPASEKPSLLGRIKAGLKSLVKRSPPSGH</sequence>
<protein>
    <recommendedName>
        <fullName evidence="7">ATP-dependent RNA helicase RhlB</fullName>
        <ecNumber evidence="7">3.6.4.13</ecNumber>
    </recommendedName>
</protein>
<dbReference type="SUPFAM" id="SSF52540">
    <property type="entry name" value="P-loop containing nucleoside triphosphate hydrolases"/>
    <property type="match status" value="1"/>
</dbReference>
<keyword evidence="14" id="KW-1185">Reference proteome</keyword>
<feature type="compositionally biased region" description="Gly residues" evidence="9">
    <location>
        <begin position="433"/>
        <end position="448"/>
    </location>
</feature>
<dbReference type="InterPro" id="IPR014001">
    <property type="entry name" value="Helicase_ATP-bd"/>
</dbReference>
<evidence type="ECO:0000256" key="8">
    <source>
        <dbReference type="PROSITE-ProRule" id="PRU00552"/>
    </source>
</evidence>
<feature type="compositionally biased region" description="Low complexity" evidence="9">
    <location>
        <begin position="511"/>
        <end position="521"/>
    </location>
</feature>
<reference evidence="13 14" key="1">
    <citation type="submission" date="2019-03" db="EMBL/GenBank/DDBJ databases">
        <title>Arenimonas daejeonensis sp. nov., isolated from compost.</title>
        <authorList>
            <person name="Jeon C.O."/>
        </authorList>
    </citation>
    <scope>NUCLEOTIDE SEQUENCE [LARGE SCALE GENOMIC DNA]</scope>
    <source>
        <strain evidence="13 14">R29</strain>
    </source>
</reference>
<feature type="domain" description="Helicase ATP-binding" evidence="10">
    <location>
        <begin position="40"/>
        <end position="220"/>
    </location>
</feature>
<dbReference type="HAMAP" id="MF_00661">
    <property type="entry name" value="DEAD_helicase_RhlB"/>
    <property type="match status" value="1"/>
</dbReference>
<accession>A0A5C4RP74</accession>
<evidence type="ECO:0000256" key="9">
    <source>
        <dbReference type="SAM" id="MobiDB-lite"/>
    </source>
</evidence>
<dbReference type="GO" id="GO:0006401">
    <property type="term" value="P:RNA catabolic process"/>
    <property type="evidence" value="ECO:0007669"/>
    <property type="project" value="UniProtKB-UniRule"/>
</dbReference>
<evidence type="ECO:0000256" key="1">
    <source>
        <dbReference type="ARBA" id="ARBA00022490"/>
    </source>
</evidence>
<feature type="domain" description="Helicase C-terminal" evidence="11">
    <location>
        <begin position="231"/>
        <end position="391"/>
    </location>
</feature>
<dbReference type="InterPro" id="IPR022077">
    <property type="entry name" value="RhlB"/>
</dbReference>
<dbReference type="PROSITE" id="PS51194">
    <property type="entry name" value="HELICASE_CTER"/>
    <property type="match status" value="1"/>
</dbReference>
<dbReference type="Pfam" id="PF00271">
    <property type="entry name" value="Helicase_C"/>
    <property type="match status" value="1"/>
</dbReference>
<dbReference type="EC" id="3.6.4.13" evidence="7"/>
<keyword evidence="5 7" id="KW-0067">ATP-binding</keyword>
<dbReference type="Pfam" id="PF12300">
    <property type="entry name" value="RhlB"/>
    <property type="match status" value="1"/>
</dbReference>
<feature type="compositionally biased region" description="Low complexity" evidence="9">
    <location>
        <begin position="467"/>
        <end position="476"/>
    </location>
</feature>
<dbReference type="InterPro" id="IPR001650">
    <property type="entry name" value="Helicase_C-like"/>
</dbReference>
<dbReference type="SMART" id="SM00487">
    <property type="entry name" value="DEXDc"/>
    <property type="match status" value="1"/>
</dbReference>
<dbReference type="RefSeq" id="WP_139449168.1">
    <property type="nucleotide sequence ID" value="NZ_SMDR01000003.1"/>
</dbReference>
<dbReference type="GO" id="GO:0005829">
    <property type="term" value="C:cytosol"/>
    <property type="evidence" value="ECO:0007669"/>
    <property type="project" value="TreeGrafter"/>
</dbReference>
<dbReference type="PANTHER" id="PTHR47959:SF10">
    <property type="entry name" value="ATP-DEPENDENT RNA HELICASE RHLB"/>
    <property type="match status" value="1"/>
</dbReference>
<keyword evidence="3 7" id="KW-0378">Hydrolase</keyword>
<comment type="subunit">
    <text evidence="7">Component of the RNA degradosome, which is a multiprotein complex involved in RNA processing and mRNA degradation.</text>
</comment>
<comment type="similarity">
    <text evidence="7">Belongs to the DEAD box helicase family. RhlB subfamily.</text>
</comment>
<dbReference type="OrthoDB" id="9805696at2"/>
<evidence type="ECO:0000256" key="5">
    <source>
        <dbReference type="ARBA" id="ARBA00022840"/>
    </source>
</evidence>
<dbReference type="PROSITE" id="PS51195">
    <property type="entry name" value="Q_MOTIF"/>
    <property type="match status" value="1"/>
</dbReference>
<organism evidence="13 14">
    <name type="scientific">Arenimonas terrae</name>
    <dbReference type="NCBI Taxonomy" id="2546226"/>
    <lineage>
        <taxon>Bacteria</taxon>
        <taxon>Pseudomonadati</taxon>
        <taxon>Pseudomonadota</taxon>
        <taxon>Gammaproteobacteria</taxon>
        <taxon>Lysobacterales</taxon>
        <taxon>Lysobacteraceae</taxon>
        <taxon>Arenimonas</taxon>
    </lineage>
</organism>
<dbReference type="PROSITE" id="PS00039">
    <property type="entry name" value="DEAD_ATP_HELICASE"/>
    <property type="match status" value="1"/>
</dbReference>
<evidence type="ECO:0000256" key="2">
    <source>
        <dbReference type="ARBA" id="ARBA00022741"/>
    </source>
</evidence>
<comment type="function">
    <text evidence="7">DEAD-box RNA helicase involved in RNA degradation. Has RNA-dependent ATPase activity and unwinds double-stranded RNA.</text>
</comment>
<feature type="short sequence motif" description="Q motif" evidence="8">
    <location>
        <begin position="9"/>
        <end position="37"/>
    </location>
</feature>
<dbReference type="CDD" id="cd00268">
    <property type="entry name" value="DEADc"/>
    <property type="match status" value="1"/>
</dbReference>
<feature type="region of interest" description="Disordered" evidence="9">
    <location>
        <begin position="419"/>
        <end position="566"/>
    </location>
</feature>
<evidence type="ECO:0000259" key="10">
    <source>
        <dbReference type="PROSITE" id="PS51192"/>
    </source>
</evidence>
<keyword evidence="6 7" id="KW-0694">RNA-binding</keyword>
<dbReference type="InterPro" id="IPR050079">
    <property type="entry name" value="DEAD_box_RNA_helicase"/>
</dbReference>
<dbReference type="Pfam" id="PF00270">
    <property type="entry name" value="DEAD"/>
    <property type="match status" value="1"/>
</dbReference>
<evidence type="ECO:0000256" key="4">
    <source>
        <dbReference type="ARBA" id="ARBA00022806"/>
    </source>
</evidence>
<dbReference type="Proteomes" id="UP000305760">
    <property type="component" value="Unassembled WGS sequence"/>
</dbReference>
<dbReference type="GO" id="GO:0005524">
    <property type="term" value="F:ATP binding"/>
    <property type="evidence" value="ECO:0007669"/>
    <property type="project" value="UniProtKB-UniRule"/>
</dbReference>
<dbReference type="SMART" id="SM00490">
    <property type="entry name" value="HELICc"/>
    <property type="match status" value="1"/>
</dbReference>
<evidence type="ECO:0000256" key="7">
    <source>
        <dbReference type="HAMAP-Rule" id="MF_00661"/>
    </source>
</evidence>
<comment type="catalytic activity">
    <reaction evidence="7">
        <text>ATP + H2O = ADP + phosphate + H(+)</text>
        <dbReference type="Rhea" id="RHEA:13065"/>
        <dbReference type="ChEBI" id="CHEBI:15377"/>
        <dbReference type="ChEBI" id="CHEBI:15378"/>
        <dbReference type="ChEBI" id="CHEBI:30616"/>
        <dbReference type="ChEBI" id="CHEBI:43474"/>
        <dbReference type="ChEBI" id="CHEBI:456216"/>
        <dbReference type="EC" id="3.6.4.13"/>
    </reaction>
</comment>
<proteinExistence type="inferred from homology"/>
<gene>
    <name evidence="7 13" type="primary">rhlB</name>
    <name evidence="13" type="ORF">E1B00_12140</name>
</gene>
<dbReference type="GO" id="GO:0003723">
    <property type="term" value="F:RNA binding"/>
    <property type="evidence" value="ECO:0007669"/>
    <property type="project" value="UniProtKB-UniRule"/>
</dbReference>
<keyword evidence="2 7" id="KW-0547">Nucleotide-binding</keyword>
<dbReference type="Gene3D" id="3.40.50.300">
    <property type="entry name" value="P-loop containing nucleotide triphosphate hydrolases"/>
    <property type="match status" value="2"/>
</dbReference>
<dbReference type="NCBIfam" id="NF003390">
    <property type="entry name" value="PRK04537.1"/>
    <property type="match status" value="1"/>
</dbReference>
<evidence type="ECO:0000313" key="13">
    <source>
        <dbReference type="EMBL" id="TNJ33056.1"/>
    </source>
</evidence>
<keyword evidence="4 7" id="KW-0347">Helicase</keyword>
<evidence type="ECO:0000256" key="3">
    <source>
        <dbReference type="ARBA" id="ARBA00022801"/>
    </source>
</evidence>
<comment type="caution">
    <text evidence="13">The sequence shown here is derived from an EMBL/GenBank/DDBJ whole genome shotgun (WGS) entry which is preliminary data.</text>
</comment>
<dbReference type="CDD" id="cd18787">
    <property type="entry name" value="SF2_C_DEAD"/>
    <property type="match status" value="1"/>
</dbReference>
<dbReference type="GO" id="GO:0003724">
    <property type="term" value="F:RNA helicase activity"/>
    <property type="evidence" value="ECO:0007669"/>
    <property type="project" value="UniProtKB-UniRule"/>
</dbReference>
<keyword evidence="1 7" id="KW-0963">Cytoplasm</keyword>
<evidence type="ECO:0000256" key="6">
    <source>
        <dbReference type="ARBA" id="ARBA00022884"/>
    </source>
</evidence>
<dbReference type="InterPro" id="IPR023554">
    <property type="entry name" value="RNA_helicase_ATP-dep_RhlB"/>
</dbReference>
<dbReference type="InterPro" id="IPR027417">
    <property type="entry name" value="P-loop_NTPase"/>
</dbReference>
<dbReference type="InterPro" id="IPR000629">
    <property type="entry name" value="RNA-helicase_DEAD-box_CS"/>
</dbReference>
<evidence type="ECO:0000313" key="14">
    <source>
        <dbReference type="Proteomes" id="UP000305760"/>
    </source>
</evidence>
<dbReference type="InterPro" id="IPR011545">
    <property type="entry name" value="DEAD/DEAH_box_helicase_dom"/>
</dbReference>
<feature type="compositionally biased region" description="Basic residues" evidence="9">
    <location>
        <begin position="499"/>
        <end position="508"/>
    </location>
</feature>
<dbReference type="InterPro" id="IPR014014">
    <property type="entry name" value="RNA_helicase_DEAD_Q_motif"/>
</dbReference>
<dbReference type="EMBL" id="SMDR01000003">
    <property type="protein sequence ID" value="TNJ33056.1"/>
    <property type="molecule type" value="Genomic_DNA"/>
</dbReference>
<feature type="compositionally biased region" description="Basic and acidic residues" evidence="9">
    <location>
        <begin position="419"/>
        <end position="430"/>
    </location>
</feature>